<evidence type="ECO:0008006" key="2">
    <source>
        <dbReference type="Google" id="ProtNLM"/>
    </source>
</evidence>
<dbReference type="Gene3D" id="4.10.410.40">
    <property type="match status" value="1"/>
</dbReference>
<dbReference type="RefSeq" id="WP_339091113.1">
    <property type="nucleotide sequence ID" value="NZ_LR743507.1"/>
</dbReference>
<gene>
    <name evidence="1" type="ORF">VVAX_03535</name>
</gene>
<dbReference type="AlphaFoldDB" id="A0A679J4A8"/>
<proteinExistence type="predicted"/>
<organism evidence="1">
    <name type="scientific">Variovorax paradoxus</name>
    <dbReference type="NCBI Taxonomy" id="34073"/>
    <lineage>
        <taxon>Bacteria</taxon>
        <taxon>Pseudomonadati</taxon>
        <taxon>Pseudomonadota</taxon>
        <taxon>Betaproteobacteria</taxon>
        <taxon>Burkholderiales</taxon>
        <taxon>Comamonadaceae</taxon>
        <taxon>Variovorax</taxon>
    </lineage>
</organism>
<dbReference type="EMBL" id="LR743507">
    <property type="protein sequence ID" value="CAA2106009.1"/>
    <property type="molecule type" value="Genomic_DNA"/>
</dbReference>
<name>A0A679J4A8_VARPD</name>
<protein>
    <recommendedName>
        <fullName evidence="2">Phage tail protein</fullName>
    </recommendedName>
</protein>
<dbReference type="InterPro" id="IPR032495">
    <property type="entry name" value="Phage_TTP_11"/>
</dbReference>
<reference evidence="1" key="1">
    <citation type="submission" date="2019-12" db="EMBL/GenBank/DDBJ databases">
        <authorList>
            <person name="Cremers G."/>
        </authorList>
    </citation>
    <scope>NUCLEOTIDE SEQUENCE</scope>
    <source>
        <strain evidence="1">Vvax</strain>
    </source>
</reference>
<dbReference type="Pfam" id="PF16460">
    <property type="entry name" value="Phage_TTP_11"/>
    <property type="match status" value="1"/>
</dbReference>
<sequence length="150" mass="16202">MPSEVLLVQGTSIRISETTVDVLDPTPLPTFASLDCIAREIQYQGGTTPEIDTTTLCSTAKEFRLGLEDSGTMTVTGHWKQGNPAHAVIRTASRDKQPRLIEVTFEDGSIFRALALVSQRSWSAAVDGVVSATYNFRLTGETEEVDPSGA</sequence>
<evidence type="ECO:0000313" key="1">
    <source>
        <dbReference type="EMBL" id="CAA2106009.1"/>
    </source>
</evidence>
<accession>A0A679J4A8</accession>